<dbReference type="GO" id="GO:0034702">
    <property type="term" value="C:monoatomic ion channel complex"/>
    <property type="evidence" value="ECO:0007669"/>
    <property type="project" value="UniProtKB-KW"/>
</dbReference>
<dbReference type="FunFam" id="1.10.287.70:FF:000015">
    <property type="entry name" value="Calcium-activated potassium channel subunit alpha-1 isoform X7"/>
    <property type="match status" value="1"/>
</dbReference>
<dbReference type="GO" id="GO:0046872">
    <property type="term" value="F:metal ion binding"/>
    <property type="evidence" value="ECO:0007669"/>
    <property type="project" value="UniProtKB-KW"/>
</dbReference>
<protein>
    <recommendedName>
        <fullName evidence="16">BK channel</fullName>
    </recommendedName>
</protein>
<keyword evidence="10" id="KW-0851">Voltage-gated channel</keyword>
<name>A0A068YK66_ECHMU</name>
<keyword evidence="3" id="KW-1003">Cell membrane</keyword>
<feature type="transmembrane region" description="Helical" evidence="17">
    <location>
        <begin position="23"/>
        <end position="48"/>
    </location>
</feature>
<keyword evidence="15" id="KW-0407">Ion channel</keyword>
<evidence type="ECO:0000259" key="18">
    <source>
        <dbReference type="PROSITE" id="PS51201"/>
    </source>
</evidence>
<dbReference type="Proteomes" id="UP000017246">
    <property type="component" value="Unassembled WGS sequence"/>
</dbReference>
<evidence type="ECO:0000256" key="5">
    <source>
        <dbReference type="ARBA" id="ARBA00022692"/>
    </source>
</evidence>
<dbReference type="OrthoDB" id="10035564at2759"/>
<proteinExistence type="predicted"/>
<dbReference type="InterPro" id="IPR036291">
    <property type="entry name" value="NAD(P)-bd_dom_sf"/>
</dbReference>
<dbReference type="Gene3D" id="3.40.50.720">
    <property type="entry name" value="NAD(P)-binding Rossmann-like Domain"/>
    <property type="match status" value="1"/>
</dbReference>
<dbReference type="InterPro" id="IPR005821">
    <property type="entry name" value="Ion_trans_dom"/>
</dbReference>
<dbReference type="Pfam" id="PF21014">
    <property type="entry name" value="Slowpoke_C"/>
    <property type="match status" value="1"/>
</dbReference>
<dbReference type="Pfam" id="PF22614">
    <property type="entry name" value="Slo-like_RCK"/>
    <property type="match status" value="2"/>
</dbReference>
<dbReference type="InterPro" id="IPR047871">
    <property type="entry name" value="K_chnl_Slo-like"/>
</dbReference>
<sequence length="1300" mass="145531">MNGSLTTADYRALARTCMGEHYWPYYVASIVATFFGGLLWILAYRVLVRSIAWFSKRRRIAQFAHCGWHADAKGGSGVGSSIFLDVPANTSQLSGLDQWDRRSNRCSNRDRTITVRFMQGYSTICDCLRASAIRLLSYQYFTGRTFIALSMFLSLASFGIYVSEASQWPNEIEKCGHKGRTHRLLDFLFNLFFLLHFIIRWAAADNKLMFWVDPFSLLDYCTVPPCLLAFALQRSWMGLRFMRIFRLFNLAEVLHNLNIIKSASALRFCQLTSFFFAIWLAGAGMIFLLENTGDFFTSPPYDNSVRLTYGQCLYFAIVTMSTVGYGDITPQTALGRIFTSFFILCALAAFASCIPEIVEMFLASSKYSGAYASRPGRQHVVVCGDVTTESVKHFLDDFLHPDRRRTDVEVVFMNRSKPDLRLQSLLRRHFSRVKYLEGTVMSHVDLDRVKMSTADACLILANSRAVDPAQEDAANIMRVVAVKNYASNVRVIVQLLQQCNKSHLLNIPTWNWHAGDEIVCFSELKLGFLAQSCLAPGFSTLLTNLFSMRSLHGQEDIAGAAIAIEDVAKATGVTTTLAVTPTADGATPSLALVMQINRTLLKPPRRSCMPQRCRVWLCAFRRTFESSTITRFDATERVEVDHRVNLHRLERGLTLSAANAEAMAAANAPWLREYLHGVSMELYSADFSSAFDGMTFAEAAKVCMQRLELMLIAILVQSAEEEGDGSTEHYPYLVINPPSTPHSIIHKGTIGFFICDSQEIASRATNYCLRCHKDATTVDRIRKCGCKTQGFRERIRNLRDRISAEIGDSSRTSSRMAPTSPASFNQPAFKLFQQSATTPLSPLEVSEVVEKSIKGENGVNKIDITGVYYWCPKRHLSCAILPNNHNVESEISEVEASKYLRNHILVCLLVGEKAPRLGLRSFVLPLRASNIPAHELRPIIFLTSHKYIAEEWREMENFPDIYFLPGSPLNRRDLWAARIQLCSVCVVIGVSENNQVDDPYLLDKEAILCSLNIRALKIPPSLRQSVSEEIAARSSGAEIPLLTSLCMDSNIHFLDPDDFETGNADIDIFLTMPFARGLAFTGSVLDALVSTAYFDRNAMTLIRYLVTGGTTPVLEQWAAYGGDFYDNLQITDTGEAQVNEFLATLRRNNTKRPTVAQLSFNDPRLAHILENHSNDTGGITFGSLFCRALEEHGILCLGLFRLNTSSATLRRVGTSSCSLQRQGSSVRRASACSPPEPVKMRILFEERLDTKPPTETKKLVDRMNLPLGPHSANNRFVITSPPYSFPVHTSDLVFCLIPCL</sequence>
<reference evidence="19" key="2">
    <citation type="submission" date="2015-11" db="EMBL/GenBank/DDBJ databases">
        <authorList>
            <person name="Zhang Y."/>
            <person name="Guo Z."/>
        </authorList>
    </citation>
    <scope>NUCLEOTIDE SEQUENCE</scope>
</reference>
<evidence type="ECO:0000256" key="6">
    <source>
        <dbReference type="ARBA" id="ARBA00022723"/>
    </source>
</evidence>
<evidence type="ECO:0000256" key="17">
    <source>
        <dbReference type="SAM" id="Phobius"/>
    </source>
</evidence>
<evidence type="ECO:0000256" key="13">
    <source>
        <dbReference type="ARBA" id="ARBA00023065"/>
    </source>
</evidence>
<evidence type="ECO:0000256" key="7">
    <source>
        <dbReference type="ARBA" id="ARBA00022826"/>
    </source>
</evidence>
<dbReference type="GO" id="GO:0060072">
    <property type="term" value="F:large conductance calcium-activated potassium channel activity"/>
    <property type="evidence" value="ECO:0007669"/>
    <property type="project" value="TreeGrafter"/>
</dbReference>
<dbReference type="InterPro" id="IPR003929">
    <property type="entry name" value="K_chnl_BK_asu"/>
</dbReference>
<dbReference type="SUPFAM" id="SSF81324">
    <property type="entry name" value="Voltage-gated potassium channels"/>
    <property type="match status" value="1"/>
</dbReference>
<keyword evidence="13" id="KW-0406">Ion transport</keyword>
<dbReference type="Pfam" id="PF00520">
    <property type="entry name" value="Ion_trans"/>
    <property type="match status" value="1"/>
</dbReference>
<keyword evidence="6" id="KW-0479">Metal-binding</keyword>
<evidence type="ECO:0000256" key="15">
    <source>
        <dbReference type="ARBA" id="ARBA00023303"/>
    </source>
</evidence>
<keyword evidence="14 17" id="KW-0472">Membrane</keyword>
<dbReference type="Gene3D" id="1.10.287.70">
    <property type="match status" value="1"/>
</dbReference>
<evidence type="ECO:0000256" key="3">
    <source>
        <dbReference type="ARBA" id="ARBA00022475"/>
    </source>
</evidence>
<dbReference type="OMA" id="NFHEMIY"/>
<evidence type="ECO:0000256" key="9">
    <source>
        <dbReference type="ARBA" id="ARBA00022842"/>
    </source>
</evidence>
<keyword evidence="9" id="KW-0460">Magnesium</keyword>
<dbReference type="GO" id="GO:0005886">
    <property type="term" value="C:plasma membrane"/>
    <property type="evidence" value="ECO:0007669"/>
    <property type="project" value="UniProtKB-SubCell"/>
</dbReference>
<keyword evidence="20" id="KW-1185">Reference proteome</keyword>
<dbReference type="PROSITE" id="PS51201">
    <property type="entry name" value="RCK_N"/>
    <property type="match status" value="1"/>
</dbReference>
<feature type="transmembrane region" description="Helical" evidence="17">
    <location>
        <begin position="146"/>
        <end position="163"/>
    </location>
</feature>
<evidence type="ECO:0000256" key="14">
    <source>
        <dbReference type="ARBA" id="ARBA00023136"/>
    </source>
</evidence>
<evidence type="ECO:0000313" key="19">
    <source>
        <dbReference type="EMBL" id="CDS43670.2"/>
    </source>
</evidence>
<evidence type="ECO:0000256" key="2">
    <source>
        <dbReference type="ARBA" id="ARBA00022448"/>
    </source>
</evidence>
<feature type="transmembrane region" description="Helical" evidence="17">
    <location>
        <begin position="337"/>
        <end position="358"/>
    </location>
</feature>
<dbReference type="InterPro" id="IPR048735">
    <property type="entry name" value="Slowpoke-like_C"/>
</dbReference>
<feature type="domain" description="RCK N-terminal" evidence="18">
    <location>
        <begin position="377"/>
        <end position="519"/>
    </location>
</feature>
<keyword evidence="4" id="KW-0633">Potassium transport</keyword>
<dbReference type="PANTHER" id="PTHR10027:SF33">
    <property type="entry name" value="CALCIUM-ACTIVATED POTASSIUM CHANNEL SUBUNIT ALPHA-1-RELATED"/>
    <property type="match status" value="1"/>
</dbReference>
<evidence type="ECO:0000313" key="20">
    <source>
        <dbReference type="Proteomes" id="UP000017246"/>
    </source>
</evidence>
<dbReference type="SUPFAM" id="SSF51735">
    <property type="entry name" value="NAD(P)-binding Rossmann-fold domains"/>
    <property type="match status" value="1"/>
</dbReference>
<keyword evidence="12 17" id="KW-1133">Transmembrane helix</keyword>
<accession>A0A068YK66</accession>
<feature type="transmembrane region" description="Helical" evidence="17">
    <location>
        <begin position="308"/>
        <end position="325"/>
    </location>
</feature>
<reference evidence="19" key="1">
    <citation type="journal article" date="2013" name="Nature">
        <title>The genomes of four tapeworm species reveal adaptations to parasitism.</title>
        <authorList>
            <person name="Tsai I.J."/>
            <person name="Zarowiecki M."/>
            <person name="Holroyd N."/>
            <person name="Garciarrubio A."/>
            <person name="Sanchez-Flores A."/>
            <person name="Brooks K.L."/>
            <person name="Tracey A."/>
            <person name="Bobes R.J."/>
            <person name="Fragoso G."/>
            <person name="Sciutto E."/>
            <person name="Aslett M."/>
            <person name="Beasley H."/>
            <person name="Bennett H.M."/>
            <person name="Cai J."/>
            <person name="Camicia F."/>
            <person name="Clark R."/>
            <person name="Cucher M."/>
            <person name="De Silva N."/>
            <person name="Day T.A."/>
            <person name="Deplazes P."/>
            <person name="Estrada K."/>
            <person name="Fernandez C."/>
            <person name="Holland P.W."/>
            <person name="Hou J."/>
            <person name="Hu S."/>
            <person name="Huckvale T."/>
            <person name="Hung S.S."/>
            <person name="Kamenetzky L."/>
            <person name="Keane J.A."/>
            <person name="Kiss F."/>
            <person name="Koziol U."/>
            <person name="Lambert O."/>
            <person name="Liu K."/>
            <person name="Luo X."/>
            <person name="Luo Y."/>
            <person name="Macchiaroli N."/>
            <person name="Nichol S."/>
            <person name="Paps J."/>
            <person name="Parkinson J."/>
            <person name="Pouchkina-Stantcheva N."/>
            <person name="Riddiford N."/>
            <person name="Rosenzvit M."/>
            <person name="Salinas G."/>
            <person name="Wasmuth J.D."/>
            <person name="Zamanian M."/>
            <person name="Zheng Y."/>
            <person name="Cai X."/>
            <person name="Soberon X."/>
            <person name="Olson P.D."/>
            <person name="Laclette J.P."/>
            <person name="Brehm K."/>
            <person name="Berriman M."/>
            <person name="Garciarrubio A."/>
            <person name="Bobes R.J."/>
            <person name="Fragoso G."/>
            <person name="Sanchez-Flores A."/>
            <person name="Estrada K."/>
            <person name="Cevallos M.A."/>
            <person name="Morett E."/>
            <person name="Gonzalez V."/>
            <person name="Portillo T."/>
            <person name="Ochoa-Leyva A."/>
            <person name="Jose M.V."/>
            <person name="Sciutto E."/>
            <person name="Landa A."/>
            <person name="Jimenez L."/>
            <person name="Valdes V."/>
            <person name="Carrero J.C."/>
            <person name="Larralde C."/>
            <person name="Morales-Montor J."/>
            <person name="Limon-Lason J."/>
            <person name="Soberon X."/>
            <person name="Laclette J.P."/>
        </authorList>
    </citation>
    <scope>NUCLEOTIDE SEQUENCE [LARGE SCALE GENOMIC DNA]</scope>
</reference>
<keyword evidence="5 17" id="KW-0812">Transmembrane</keyword>
<dbReference type="PANTHER" id="PTHR10027">
    <property type="entry name" value="CALCIUM-ACTIVATED POTASSIUM CHANNEL ALPHA CHAIN"/>
    <property type="match status" value="1"/>
</dbReference>
<feature type="transmembrane region" description="Helical" evidence="17">
    <location>
        <begin position="268"/>
        <end position="288"/>
    </location>
</feature>
<dbReference type="Gene3D" id="1.20.120.350">
    <property type="entry name" value="Voltage-gated potassium channels. Chain C"/>
    <property type="match status" value="1"/>
</dbReference>
<evidence type="ECO:0000256" key="11">
    <source>
        <dbReference type="ARBA" id="ARBA00022958"/>
    </source>
</evidence>
<keyword evidence="2" id="KW-0813">Transport</keyword>
<dbReference type="eggNOG" id="KOG1420">
    <property type="taxonomic scope" value="Eukaryota"/>
</dbReference>
<evidence type="ECO:0000256" key="10">
    <source>
        <dbReference type="ARBA" id="ARBA00022882"/>
    </source>
</evidence>
<feature type="transmembrane region" description="Helical" evidence="17">
    <location>
        <begin position="184"/>
        <end position="203"/>
    </location>
</feature>
<dbReference type="STRING" id="6211.A0A068YK66"/>
<keyword evidence="8" id="KW-0106">Calcium</keyword>
<comment type="subcellular location">
    <subcellularLocation>
        <location evidence="1">Cell membrane</location>
        <topology evidence="1">Multi-pass membrane protein</topology>
    </subcellularLocation>
</comment>
<evidence type="ECO:0000256" key="16">
    <source>
        <dbReference type="ARBA" id="ARBA00029579"/>
    </source>
</evidence>
<organism evidence="19 20">
    <name type="scientific">Echinococcus multilocularis</name>
    <name type="common">Fox tapeworm</name>
    <dbReference type="NCBI Taxonomy" id="6211"/>
    <lineage>
        <taxon>Eukaryota</taxon>
        <taxon>Metazoa</taxon>
        <taxon>Spiralia</taxon>
        <taxon>Lophotrochozoa</taxon>
        <taxon>Platyhelminthes</taxon>
        <taxon>Cestoda</taxon>
        <taxon>Eucestoda</taxon>
        <taxon>Cyclophyllidea</taxon>
        <taxon>Taeniidae</taxon>
        <taxon>Echinococcus</taxon>
    </lineage>
</organism>
<dbReference type="InterPro" id="IPR027359">
    <property type="entry name" value="Volt_channel_dom_sf"/>
</dbReference>
<dbReference type="PRINTS" id="PR01449">
    <property type="entry name" value="BKCHANNELA"/>
</dbReference>
<dbReference type="InterPro" id="IPR003148">
    <property type="entry name" value="RCK_N"/>
</dbReference>
<dbReference type="FunFam" id="3.40.50.720:FF:000005">
    <property type="entry name" value="calcium-activated potassium channel subunit alpha-1 isoform X6"/>
    <property type="match status" value="1"/>
</dbReference>
<dbReference type="PRINTS" id="PR00169">
    <property type="entry name" value="KCHANNEL"/>
</dbReference>
<keyword evidence="11" id="KW-0630">Potassium</keyword>
<dbReference type="EMBL" id="LN902848">
    <property type="protein sequence ID" value="CDS43670.2"/>
    <property type="molecule type" value="Genomic_DNA"/>
</dbReference>
<dbReference type="Pfam" id="PF03493">
    <property type="entry name" value="BK_channel_a"/>
    <property type="match status" value="2"/>
</dbReference>
<evidence type="ECO:0000256" key="1">
    <source>
        <dbReference type="ARBA" id="ARBA00004651"/>
    </source>
</evidence>
<evidence type="ECO:0000256" key="12">
    <source>
        <dbReference type="ARBA" id="ARBA00022989"/>
    </source>
</evidence>
<keyword evidence="7" id="KW-0631">Potassium channel</keyword>
<gene>
    <name evidence="19" type="ORF">EmuJ_001146200</name>
</gene>
<evidence type="ECO:0000256" key="8">
    <source>
        <dbReference type="ARBA" id="ARBA00022837"/>
    </source>
</evidence>
<evidence type="ECO:0000256" key="4">
    <source>
        <dbReference type="ARBA" id="ARBA00022538"/>
    </source>
</evidence>